<feature type="region of interest" description="Disordered" evidence="1">
    <location>
        <begin position="1"/>
        <end position="33"/>
    </location>
</feature>
<dbReference type="Pfam" id="PF04979">
    <property type="entry name" value="IPP-2"/>
    <property type="match status" value="1"/>
</dbReference>
<dbReference type="EMBL" id="AAXT01000003">
    <property type="protein sequence ID" value="EDO06418.1"/>
    <property type="molecule type" value="Genomic_DNA"/>
</dbReference>
<dbReference type="eggNOG" id="ENOG502SE62">
    <property type="taxonomic scope" value="Eukaryota"/>
</dbReference>
<dbReference type="GO" id="GO:0009966">
    <property type="term" value="P:regulation of signal transduction"/>
    <property type="evidence" value="ECO:0007669"/>
    <property type="project" value="InterPro"/>
</dbReference>
<sequence length="147" mass="16948">MVSFGDENAAEHSSKQRIRKSITWDDETISEHDKERGTRMKIIEANTPFCYLSEGDESDDDAPDESHVAYEDLAQQVIDRLCEIKQSADKSDRFAEMRKKHYRNEYLKGVLKNRYDDVSDDECCGEDEDSSKEVFLNIKCTAPAVIR</sequence>
<keyword evidence="4" id="KW-1185">Reference proteome</keyword>
<accession>A7AU07</accession>
<reference evidence="2" key="3">
    <citation type="journal article" date="2014" name="BMC Genomics">
        <title>The Babesia bovis gene and promoter model: an update from full-length EST analysis.</title>
        <authorList>
            <person name="Yamagishi J."/>
            <person name="Wakaguri H."/>
            <person name="Yokoyama N."/>
            <person name="Yamashita R."/>
            <person name="Suzuki Y."/>
            <person name="Xuan X."/>
            <person name="Igarashi I."/>
        </authorList>
    </citation>
    <scope>NUCLEOTIDE SEQUENCE</scope>
    <source>
        <strain evidence="2">Texas</strain>
    </source>
</reference>
<reference evidence="4" key="4">
    <citation type="journal article" date="2020" name="Data Brief">
        <title>Transcriptome dataset of Babesia bovis life stages within vertebrate and invertebrate hosts.</title>
        <authorList>
            <person name="Ueti M.W."/>
            <person name="Johnson W.C."/>
            <person name="Kappmeyer L.S."/>
            <person name="Herndon D.R."/>
            <person name="Mousel M.R."/>
            <person name="Reif K.E."/>
            <person name="Taus N.S."/>
            <person name="Ifeonu O.O."/>
            <person name="Silva J.C."/>
            <person name="Suarez C.E."/>
            <person name="Brayton K.A."/>
        </authorList>
    </citation>
    <scope>NUCLEOTIDE SEQUENCE [LARGE SCALE GENOMIC DNA]</scope>
</reference>
<dbReference type="VEuPathDB" id="PiroplasmaDB:BBOV_II004630"/>
<reference evidence="3 4" key="1">
    <citation type="journal article" date="2007" name="PLoS Pathog.">
        <title>Genome sequence of Babesia bovis and comparative analysis of apicomplexan hemoprotozoa.</title>
        <authorList>
            <person name="Brayton K.A."/>
            <person name="Lau A.O.T."/>
            <person name="Herndon D.R."/>
            <person name="Hannick L."/>
            <person name="Kappmeyer L.S."/>
            <person name="Berens S.J."/>
            <person name="Bidwell S.L."/>
            <person name="Brown W.C."/>
            <person name="Crabtree J."/>
            <person name="Fadrosh D."/>
            <person name="Feldblum T."/>
            <person name="Forberger H.A."/>
            <person name="Haas B.J."/>
            <person name="Howell J.M."/>
            <person name="Khouri H."/>
            <person name="Koo H."/>
            <person name="Mann D.J."/>
            <person name="Norimine J."/>
            <person name="Paulsen I.T."/>
            <person name="Radune D."/>
            <person name="Ren Q."/>
            <person name="Smith R.K. Jr."/>
            <person name="Suarez C.E."/>
            <person name="White O."/>
            <person name="Wortman J.R."/>
            <person name="Knowles D.P. Jr."/>
            <person name="McElwain T.F."/>
            <person name="Nene V.M."/>
        </authorList>
    </citation>
    <scope>NUCLEOTIDE SEQUENCE [LARGE SCALE GENOMIC DNA]</scope>
    <source>
        <strain evidence="3">T2Bo</strain>
    </source>
</reference>
<dbReference type="GO" id="GO:0004864">
    <property type="term" value="F:protein phosphatase inhibitor activity"/>
    <property type="evidence" value="ECO:0007669"/>
    <property type="project" value="InterPro"/>
</dbReference>
<dbReference type="FunCoup" id="A7AU07">
    <property type="interactions" value="34"/>
</dbReference>
<dbReference type="AlphaFoldDB" id="A7AU07"/>
<reference evidence="3" key="2">
    <citation type="submission" date="2007-08" db="EMBL/GenBank/DDBJ databases">
        <authorList>
            <person name="Nene V."/>
        </authorList>
    </citation>
    <scope>NUCLEOTIDE SEQUENCE</scope>
    <source>
        <strain evidence="3">T2Bo</strain>
    </source>
</reference>
<dbReference type="OMA" id="DECCGED"/>
<organism evidence="3 4">
    <name type="scientific">Babesia bovis</name>
    <dbReference type="NCBI Taxonomy" id="5865"/>
    <lineage>
        <taxon>Eukaryota</taxon>
        <taxon>Sar</taxon>
        <taxon>Alveolata</taxon>
        <taxon>Apicomplexa</taxon>
        <taxon>Aconoidasida</taxon>
        <taxon>Piroplasmida</taxon>
        <taxon>Babesiidae</taxon>
        <taxon>Babesia</taxon>
    </lineage>
</organism>
<dbReference type="STRING" id="5865.A7AU07"/>
<dbReference type="RefSeq" id="XP_001609986.1">
    <property type="nucleotide sequence ID" value="XM_001609936.1"/>
</dbReference>
<protein>
    <recommendedName>
        <fullName evidence="5">Protein phosphatase inhibitor 2</fullName>
    </recommendedName>
</protein>
<dbReference type="KEGG" id="bbo:BBOV_II004630"/>
<evidence type="ECO:0000313" key="4">
    <source>
        <dbReference type="Proteomes" id="UP000002173"/>
    </source>
</evidence>
<evidence type="ECO:0000313" key="2">
    <source>
        <dbReference type="EMBL" id="BAN65657.1"/>
    </source>
</evidence>
<gene>
    <name evidence="2 3" type="ORF">BBOV_II004630</name>
</gene>
<evidence type="ECO:0000256" key="1">
    <source>
        <dbReference type="SAM" id="MobiDB-lite"/>
    </source>
</evidence>
<proteinExistence type="evidence at transcript level"/>
<dbReference type="EMBL" id="AK441863">
    <property type="protein sequence ID" value="BAN65657.1"/>
    <property type="molecule type" value="mRNA"/>
</dbReference>
<evidence type="ECO:0000313" key="3">
    <source>
        <dbReference type="EMBL" id="EDO06418.1"/>
    </source>
</evidence>
<dbReference type="GeneID" id="5478215"/>
<name>A7AU07_BABBO</name>
<evidence type="ECO:0008006" key="5">
    <source>
        <dbReference type="Google" id="ProtNLM"/>
    </source>
</evidence>
<dbReference type="InterPro" id="IPR007062">
    <property type="entry name" value="PPI-2"/>
</dbReference>
<dbReference type="Proteomes" id="UP000002173">
    <property type="component" value="Unassembled WGS sequence"/>
</dbReference>
<reference evidence="4" key="5">
    <citation type="journal article" date="2021" name="Int. J. Parasitol.">
        <title>Comparative analysis of gene expression between Babesia bovis blood stages and kinetes allowed by improved genome annotation.</title>
        <authorList>
            <person name="Ueti M.W."/>
            <person name="Johnson W.C."/>
            <person name="Kappmeyer L.S."/>
            <person name="Herndon D.R."/>
            <person name="Mousel M.R."/>
            <person name="Reif K.E."/>
            <person name="Taus N.S."/>
            <person name="Ifeonu O.O."/>
            <person name="Silva J.C."/>
            <person name="Suarez C.E."/>
            <person name="Brayton K.A."/>
        </authorList>
    </citation>
    <scope>NUCLEOTIDE SEQUENCE [LARGE SCALE GENOMIC DNA]</scope>
</reference>